<name>K0BEN8_9ARCH</name>
<protein>
    <submittedName>
        <fullName evidence="1">Uncharacterized protein</fullName>
    </submittedName>
</protein>
<gene>
    <name evidence="1" type="ORF">NSED_05010</name>
</gene>
<dbReference type="OrthoDB" id="4918at2157"/>
<sequence>MAENTTLEWAPEFTLRWSDFQAESNPAVFEDSHSVIKYRFTWTVNSEKIGEQIVFFIEDIRIFVEFHPLLSWVRLTAATDSLLKHEQGTFDLAELVKNENIVKLQEQFYSKHFPTRGQNEEQRKQFAKEDSGKMINAEVEKLQQLYDEKSLKYHDETNYGLNVEQQSKYDLLFMKLKQ</sequence>
<dbReference type="RefSeq" id="WP_014965177.1">
    <property type="nucleotide sequence ID" value="NC_018656.1"/>
</dbReference>
<dbReference type="eggNOG" id="arCOG10561">
    <property type="taxonomic scope" value="Archaea"/>
</dbReference>
<organism evidence="1 2">
    <name type="scientific">Candidatus Nitrosopumilus sediminis</name>
    <dbReference type="NCBI Taxonomy" id="1229909"/>
    <lineage>
        <taxon>Archaea</taxon>
        <taxon>Nitrososphaerota</taxon>
        <taxon>Nitrososphaeria</taxon>
        <taxon>Nitrosopumilales</taxon>
        <taxon>Nitrosopumilaceae</taxon>
        <taxon>Nitrosopumilus</taxon>
    </lineage>
</organism>
<dbReference type="KEGG" id="nir:NSED_05010"/>
<dbReference type="AlphaFoldDB" id="K0BEN8"/>
<dbReference type="GeneID" id="13696797"/>
<dbReference type="PATRIC" id="fig|1229909.8.peg.1093"/>
<keyword evidence="2" id="KW-1185">Reference proteome</keyword>
<proteinExistence type="predicted"/>
<evidence type="ECO:0000313" key="1">
    <source>
        <dbReference type="EMBL" id="AFS82806.1"/>
    </source>
</evidence>
<dbReference type="EMBL" id="CP003843">
    <property type="protein sequence ID" value="AFS82806.1"/>
    <property type="molecule type" value="Genomic_DNA"/>
</dbReference>
<accession>K0BEN8</accession>
<evidence type="ECO:0000313" key="2">
    <source>
        <dbReference type="Proteomes" id="UP000006100"/>
    </source>
</evidence>
<reference evidence="1 2" key="1">
    <citation type="journal article" date="2012" name="J. Bacteriol.">
        <title>Draft Genome Sequence of an Ammonia-Oxidizing Archaeon, "Candidatus Nitrosopumilus sediminis" AR2, from Svalbard in the Arctic Circle.</title>
        <authorList>
            <person name="Park S.J."/>
            <person name="Kim J.G."/>
            <person name="Jung M.Y."/>
            <person name="Kim S.J."/>
            <person name="Cha I.T."/>
            <person name="Ghai R."/>
            <person name="Martin-Cuadrado A.B."/>
            <person name="Rodriguez-Valera F."/>
            <person name="Rhee S.K."/>
        </authorList>
    </citation>
    <scope>NUCLEOTIDE SEQUENCE [LARGE SCALE GENOMIC DNA]</scope>
    <source>
        <strain evidence="1 2">AR2</strain>
    </source>
</reference>
<dbReference type="HOGENOM" id="CLU_1500235_0_0_2"/>
<dbReference type="Proteomes" id="UP000006100">
    <property type="component" value="Chromosome"/>
</dbReference>